<comment type="similarity">
    <text evidence="2">Belongs to the LemA family.</text>
</comment>
<dbReference type="GO" id="GO:0016020">
    <property type="term" value="C:membrane"/>
    <property type="evidence" value="ECO:0007669"/>
    <property type="project" value="UniProtKB-SubCell"/>
</dbReference>
<dbReference type="AlphaFoldDB" id="A0A1G2LN24"/>
<keyword evidence="3" id="KW-0812">Transmembrane</keyword>
<gene>
    <name evidence="6" type="ORF">A3G49_04745</name>
</gene>
<dbReference type="Proteomes" id="UP000177171">
    <property type="component" value="Unassembled WGS sequence"/>
</dbReference>
<evidence type="ECO:0000256" key="2">
    <source>
        <dbReference type="ARBA" id="ARBA00008854"/>
    </source>
</evidence>
<comment type="subcellular location">
    <subcellularLocation>
        <location evidence="1">Membrane</location>
        <topology evidence="1">Single-pass membrane protein</topology>
    </subcellularLocation>
</comment>
<evidence type="ECO:0000256" key="5">
    <source>
        <dbReference type="ARBA" id="ARBA00023136"/>
    </source>
</evidence>
<name>A0A1G2LN24_9BACT</name>
<dbReference type="EMBL" id="MHQY01000035">
    <property type="protein sequence ID" value="OHA13018.1"/>
    <property type="molecule type" value="Genomic_DNA"/>
</dbReference>
<dbReference type="PANTHER" id="PTHR34478:SF2">
    <property type="entry name" value="MEMBRANE PROTEIN"/>
    <property type="match status" value="1"/>
</dbReference>
<dbReference type="PANTHER" id="PTHR34478">
    <property type="entry name" value="PROTEIN LEMA"/>
    <property type="match status" value="1"/>
</dbReference>
<dbReference type="Pfam" id="PF04011">
    <property type="entry name" value="LemA"/>
    <property type="match status" value="1"/>
</dbReference>
<organism evidence="6 7">
    <name type="scientific">Candidatus Sungbacteria bacterium RIFCSPLOWO2_12_FULL_41_11</name>
    <dbReference type="NCBI Taxonomy" id="1802286"/>
    <lineage>
        <taxon>Bacteria</taxon>
        <taxon>Candidatus Sungiibacteriota</taxon>
    </lineage>
</organism>
<reference evidence="6 7" key="1">
    <citation type="journal article" date="2016" name="Nat. Commun.">
        <title>Thousands of microbial genomes shed light on interconnected biogeochemical processes in an aquifer system.</title>
        <authorList>
            <person name="Anantharaman K."/>
            <person name="Brown C.T."/>
            <person name="Hug L.A."/>
            <person name="Sharon I."/>
            <person name="Castelle C.J."/>
            <person name="Probst A.J."/>
            <person name="Thomas B.C."/>
            <person name="Singh A."/>
            <person name="Wilkins M.J."/>
            <person name="Karaoz U."/>
            <person name="Brodie E.L."/>
            <person name="Williams K.H."/>
            <person name="Hubbard S.S."/>
            <person name="Banfield J.F."/>
        </authorList>
    </citation>
    <scope>NUCLEOTIDE SEQUENCE [LARGE SCALE GENOMIC DNA]</scope>
</reference>
<evidence type="ECO:0000256" key="4">
    <source>
        <dbReference type="ARBA" id="ARBA00022989"/>
    </source>
</evidence>
<protein>
    <submittedName>
        <fullName evidence="6">LemA family protein</fullName>
    </submittedName>
</protein>
<proteinExistence type="inferred from homology"/>
<dbReference type="Gene3D" id="1.20.1440.20">
    <property type="entry name" value="LemA-like domain"/>
    <property type="match status" value="1"/>
</dbReference>
<evidence type="ECO:0000256" key="1">
    <source>
        <dbReference type="ARBA" id="ARBA00004167"/>
    </source>
</evidence>
<dbReference type="SUPFAM" id="SSF140478">
    <property type="entry name" value="LemA-like"/>
    <property type="match status" value="1"/>
</dbReference>
<sequence>MGKAVLVILAVLIFVGGCGALSFMNSYNGLVALDQNVDAKWSQVENVYQRRADLIPNLVETTKGYAKHERETFLGVTEARAKVGQINISAKDLTPENMQKFQAVQGELSSALSRLMVIMEKYPELKANTLFQDLMTELSGTENRIAVERRAYNQAAQDYNTVVKKFPTNIFANFFGFREKPYFQAEEGAKKAPKVNFGTDSGEKK</sequence>
<accession>A0A1G2LN24</accession>
<keyword evidence="5" id="KW-0472">Membrane</keyword>
<dbReference type="InterPro" id="IPR023353">
    <property type="entry name" value="LemA-like_dom_sf"/>
</dbReference>
<dbReference type="PROSITE" id="PS51257">
    <property type="entry name" value="PROKAR_LIPOPROTEIN"/>
    <property type="match status" value="1"/>
</dbReference>
<evidence type="ECO:0000256" key="3">
    <source>
        <dbReference type="ARBA" id="ARBA00022692"/>
    </source>
</evidence>
<evidence type="ECO:0000313" key="7">
    <source>
        <dbReference type="Proteomes" id="UP000177171"/>
    </source>
</evidence>
<comment type="caution">
    <text evidence="6">The sequence shown here is derived from an EMBL/GenBank/DDBJ whole genome shotgun (WGS) entry which is preliminary data.</text>
</comment>
<evidence type="ECO:0000313" key="6">
    <source>
        <dbReference type="EMBL" id="OHA13018.1"/>
    </source>
</evidence>
<dbReference type="InterPro" id="IPR007156">
    <property type="entry name" value="MamQ_LemA"/>
</dbReference>
<keyword evidence="4" id="KW-1133">Transmembrane helix</keyword>